<dbReference type="PANTHER" id="PTHR44688:SF16">
    <property type="entry name" value="DNA-BINDING TRANSCRIPTIONAL ACTIVATOR DEVR_DOSR"/>
    <property type="match status" value="1"/>
</dbReference>
<keyword evidence="1" id="KW-0805">Transcription regulation</keyword>
<feature type="domain" description="HTH luxR-type" evidence="4">
    <location>
        <begin position="177"/>
        <end position="242"/>
    </location>
</feature>
<sequence length="244" mass="28526">MNLYTSKYLTIQNREPILAQKWTGQQLNATIFKQEMLAFQKIFEIVKPKCLLWNHEHFNYKVPEELYGWIDINISRKQIPLGLVNIAFTVSKDALTHLSVTESMENNPNQLQPKYFLFEEEAEKYLLSDLEHKMNTKTTSTNSENPFISLDIAFNDLPLTKGAIKNLKDELLFAKINKEKFESLTQRELDVFKQIVLGKSNKETASILFISSKTVATHRKHIIKKLNLHSFYDWFMYAKAFNVI</sequence>
<evidence type="ECO:0000256" key="2">
    <source>
        <dbReference type="ARBA" id="ARBA00023125"/>
    </source>
</evidence>
<dbReference type="RefSeq" id="WP_379899730.1">
    <property type="nucleotide sequence ID" value="NZ_JBHULM010000001.1"/>
</dbReference>
<evidence type="ECO:0000256" key="1">
    <source>
        <dbReference type="ARBA" id="ARBA00023015"/>
    </source>
</evidence>
<organism evidence="5 6">
    <name type="scientific">Lacinutrix gracilariae</name>
    <dbReference type="NCBI Taxonomy" id="1747198"/>
    <lineage>
        <taxon>Bacteria</taxon>
        <taxon>Pseudomonadati</taxon>
        <taxon>Bacteroidota</taxon>
        <taxon>Flavobacteriia</taxon>
        <taxon>Flavobacteriales</taxon>
        <taxon>Flavobacteriaceae</taxon>
        <taxon>Lacinutrix</taxon>
    </lineage>
</organism>
<accession>A0ABW5JY63</accession>
<keyword evidence="3" id="KW-0804">Transcription</keyword>
<proteinExistence type="predicted"/>
<dbReference type="EMBL" id="JBHULM010000001">
    <property type="protein sequence ID" value="MFD2540723.1"/>
    <property type="molecule type" value="Genomic_DNA"/>
</dbReference>
<dbReference type="InterPro" id="IPR000792">
    <property type="entry name" value="Tscrpt_reg_LuxR_C"/>
</dbReference>
<dbReference type="SMART" id="SM00421">
    <property type="entry name" value="HTH_LUXR"/>
    <property type="match status" value="1"/>
</dbReference>
<reference evidence="6" key="1">
    <citation type="journal article" date="2019" name="Int. J. Syst. Evol. Microbiol.">
        <title>The Global Catalogue of Microorganisms (GCM) 10K type strain sequencing project: providing services to taxonomists for standard genome sequencing and annotation.</title>
        <authorList>
            <consortium name="The Broad Institute Genomics Platform"/>
            <consortium name="The Broad Institute Genome Sequencing Center for Infectious Disease"/>
            <person name="Wu L."/>
            <person name="Ma J."/>
        </authorList>
    </citation>
    <scope>NUCLEOTIDE SEQUENCE [LARGE SCALE GENOMIC DNA]</scope>
    <source>
        <strain evidence="6">KCTC 42808</strain>
    </source>
</reference>
<dbReference type="CDD" id="cd06170">
    <property type="entry name" value="LuxR_C_like"/>
    <property type="match status" value="1"/>
</dbReference>
<keyword evidence="6" id="KW-1185">Reference proteome</keyword>
<keyword evidence="2" id="KW-0238">DNA-binding</keyword>
<name>A0ABW5JY63_9FLAO</name>
<evidence type="ECO:0000313" key="6">
    <source>
        <dbReference type="Proteomes" id="UP001597467"/>
    </source>
</evidence>
<evidence type="ECO:0000313" key="5">
    <source>
        <dbReference type="EMBL" id="MFD2540723.1"/>
    </source>
</evidence>
<comment type="caution">
    <text evidence="5">The sequence shown here is derived from an EMBL/GenBank/DDBJ whole genome shotgun (WGS) entry which is preliminary data.</text>
</comment>
<protein>
    <submittedName>
        <fullName evidence="5">Response regulator transcription factor</fullName>
    </submittedName>
</protein>
<evidence type="ECO:0000259" key="4">
    <source>
        <dbReference type="PROSITE" id="PS50043"/>
    </source>
</evidence>
<dbReference type="InterPro" id="IPR036388">
    <property type="entry name" value="WH-like_DNA-bd_sf"/>
</dbReference>
<dbReference type="Gene3D" id="1.10.10.10">
    <property type="entry name" value="Winged helix-like DNA-binding domain superfamily/Winged helix DNA-binding domain"/>
    <property type="match status" value="1"/>
</dbReference>
<evidence type="ECO:0000256" key="3">
    <source>
        <dbReference type="ARBA" id="ARBA00023163"/>
    </source>
</evidence>
<dbReference type="Pfam" id="PF00196">
    <property type="entry name" value="GerE"/>
    <property type="match status" value="1"/>
</dbReference>
<dbReference type="PROSITE" id="PS50043">
    <property type="entry name" value="HTH_LUXR_2"/>
    <property type="match status" value="1"/>
</dbReference>
<dbReference type="Proteomes" id="UP001597467">
    <property type="component" value="Unassembled WGS sequence"/>
</dbReference>
<gene>
    <name evidence="5" type="ORF">ACFSSB_00205</name>
</gene>
<dbReference type="SUPFAM" id="SSF46894">
    <property type="entry name" value="C-terminal effector domain of the bipartite response regulators"/>
    <property type="match status" value="1"/>
</dbReference>
<dbReference type="PANTHER" id="PTHR44688">
    <property type="entry name" value="DNA-BINDING TRANSCRIPTIONAL ACTIVATOR DEVR_DOSR"/>
    <property type="match status" value="1"/>
</dbReference>
<dbReference type="PRINTS" id="PR00038">
    <property type="entry name" value="HTHLUXR"/>
</dbReference>
<dbReference type="InterPro" id="IPR016032">
    <property type="entry name" value="Sig_transdc_resp-reg_C-effctor"/>
</dbReference>